<sequence>MNRKHTPSSSASSLRTGRSGTAGRAAGPDEAEAAAERRRVRLMIEITARAGAYRKGLLAAVARLSSEEATILADLERNGLQVPQLHDVLCGGHVLVDDPQLYDAWRTADGSRPRLSSHHRDIDKDRYPDIGMRGDVVREKLHGRTAQGTWVQLEKTPAAFGERKLPTVNDLRHLADYVVYRMTRSNVGPWGLSRQTERRPMYLSPALAVPTSLTPPVARSLTRALRRIEADDDVTAVSRDLADRFPPPDRADLAGELGASLSGRAGRGLFGNSDVWLTQTPSRDAAEVLSRAAGPPPVETERWLREDRTDGSGRSDGAAKSGRSDGADRAEGTARAGEGQGPEGEASQC</sequence>
<dbReference type="EMBL" id="LJGW01000248">
    <property type="protein sequence ID" value="OEV11133.1"/>
    <property type="molecule type" value="Genomic_DNA"/>
</dbReference>
<dbReference type="PATRIC" id="fig|518642.10.peg.2928"/>
<keyword evidence="3" id="KW-1185">Reference proteome</keyword>
<gene>
    <name evidence="2" type="ORF">AN218_14460</name>
</gene>
<name>A0A1E7L548_9ACTN</name>
<evidence type="ECO:0000256" key="1">
    <source>
        <dbReference type="SAM" id="MobiDB-lite"/>
    </source>
</evidence>
<comment type="caution">
    <text evidence="2">The sequence shown here is derived from an EMBL/GenBank/DDBJ whole genome shotgun (WGS) entry which is preliminary data.</text>
</comment>
<dbReference type="AlphaFoldDB" id="A0A1E7L548"/>
<evidence type="ECO:0000313" key="3">
    <source>
        <dbReference type="Proteomes" id="UP000176005"/>
    </source>
</evidence>
<feature type="region of interest" description="Disordered" evidence="1">
    <location>
        <begin position="1"/>
        <end position="33"/>
    </location>
</feature>
<feature type="compositionally biased region" description="Basic and acidic residues" evidence="1">
    <location>
        <begin position="322"/>
        <end position="332"/>
    </location>
</feature>
<dbReference type="RefSeq" id="WP_070017291.1">
    <property type="nucleotide sequence ID" value="NZ_LJGW01000248.1"/>
</dbReference>
<feature type="region of interest" description="Disordered" evidence="1">
    <location>
        <begin position="286"/>
        <end position="349"/>
    </location>
</feature>
<dbReference type="Proteomes" id="UP000176005">
    <property type="component" value="Unassembled WGS sequence"/>
</dbReference>
<feature type="compositionally biased region" description="Low complexity" evidence="1">
    <location>
        <begin position="8"/>
        <end position="28"/>
    </location>
</feature>
<protein>
    <submittedName>
        <fullName evidence="2">Uncharacterized protein</fullName>
    </submittedName>
</protein>
<feature type="compositionally biased region" description="Basic and acidic residues" evidence="1">
    <location>
        <begin position="299"/>
        <end position="313"/>
    </location>
</feature>
<accession>A0A1E7L548</accession>
<organism evidence="2 3">
    <name type="scientific">Streptomyces nanshensis</name>
    <dbReference type="NCBI Taxonomy" id="518642"/>
    <lineage>
        <taxon>Bacteria</taxon>
        <taxon>Bacillati</taxon>
        <taxon>Actinomycetota</taxon>
        <taxon>Actinomycetes</taxon>
        <taxon>Kitasatosporales</taxon>
        <taxon>Streptomycetaceae</taxon>
        <taxon>Streptomyces</taxon>
    </lineage>
</organism>
<reference evidence="2 3" key="1">
    <citation type="journal article" date="2016" name="Front. Microbiol.">
        <title>Comparative Genomics Analysis of Streptomyces Species Reveals Their Adaptation to the Marine Environment and Their Diversity at the Genomic Level.</title>
        <authorList>
            <person name="Tian X."/>
            <person name="Zhang Z."/>
            <person name="Yang T."/>
            <person name="Chen M."/>
            <person name="Li J."/>
            <person name="Chen F."/>
            <person name="Yang J."/>
            <person name="Li W."/>
            <person name="Zhang B."/>
            <person name="Zhang Z."/>
            <person name="Wu J."/>
            <person name="Zhang C."/>
            <person name="Long L."/>
            <person name="Xiao J."/>
        </authorList>
    </citation>
    <scope>NUCLEOTIDE SEQUENCE [LARGE SCALE GENOMIC DNA]</scope>
    <source>
        <strain evidence="2 3">SCSIO 10429</strain>
    </source>
</reference>
<proteinExistence type="predicted"/>
<evidence type="ECO:0000313" key="2">
    <source>
        <dbReference type="EMBL" id="OEV11133.1"/>
    </source>
</evidence>